<dbReference type="GO" id="GO:0003677">
    <property type="term" value="F:DNA binding"/>
    <property type="evidence" value="ECO:0007669"/>
    <property type="project" value="InterPro"/>
</dbReference>
<dbReference type="PROSITE" id="PS50943">
    <property type="entry name" value="HTH_CROC1"/>
    <property type="match status" value="1"/>
</dbReference>
<dbReference type="InterPro" id="IPR010982">
    <property type="entry name" value="Lambda_DNA-bd_dom_sf"/>
</dbReference>
<evidence type="ECO:0000313" key="2">
    <source>
        <dbReference type="EMBL" id="DAD98677.1"/>
    </source>
</evidence>
<organism evidence="2">
    <name type="scientific">Myoviridae sp. ctPT18</name>
    <dbReference type="NCBI Taxonomy" id="2825098"/>
    <lineage>
        <taxon>Viruses</taxon>
        <taxon>Duplodnaviria</taxon>
        <taxon>Heunggongvirae</taxon>
        <taxon>Uroviricota</taxon>
        <taxon>Caudoviricetes</taxon>
    </lineage>
</organism>
<reference evidence="2" key="1">
    <citation type="journal article" date="2021" name="Proc. Natl. Acad. Sci. U.S.A.">
        <title>A Catalog of Tens of Thousands of Viruses from Human Metagenomes Reveals Hidden Associations with Chronic Diseases.</title>
        <authorList>
            <person name="Tisza M.J."/>
            <person name="Buck C.B."/>
        </authorList>
    </citation>
    <scope>NUCLEOTIDE SEQUENCE</scope>
    <source>
        <strain evidence="2">CtPT18</strain>
    </source>
</reference>
<dbReference type="Gene3D" id="1.10.260.40">
    <property type="entry name" value="lambda repressor-like DNA-binding domains"/>
    <property type="match status" value="1"/>
</dbReference>
<dbReference type="CDD" id="cd00093">
    <property type="entry name" value="HTH_XRE"/>
    <property type="match status" value="1"/>
</dbReference>
<name>A0A8S5NV56_9CAUD</name>
<dbReference type="Pfam" id="PF01381">
    <property type="entry name" value="HTH_3"/>
    <property type="match status" value="1"/>
</dbReference>
<dbReference type="EMBL" id="BK015266">
    <property type="protein sequence ID" value="DAD98677.1"/>
    <property type="molecule type" value="Genomic_DNA"/>
</dbReference>
<accession>A0A8S5NV56</accession>
<protein>
    <submittedName>
        <fullName evidence="2">Helix-turn-helix domain protein</fullName>
    </submittedName>
</protein>
<feature type="domain" description="HTH cro/C1-type" evidence="1">
    <location>
        <begin position="17"/>
        <end position="61"/>
    </location>
</feature>
<sequence>MTREAYLKQLSLEDSGTVKDFAKKINMPYSTLHSILNNVGGASVDKVIRICRGLGITTDDLERATQDGVPSMFTPAIDSATKAALMGAGAAVGGPLGMSIAAAIAKNPELLKLFKSLRNAHADDIEEVTNYAKYIQSNKK</sequence>
<proteinExistence type="predicted"/>
<dbReference type="InterPro" id="IPR001387">
    <property type="entry name" value="Cro/C1-type_HTH"/>
</dbReference>
<evidence type="ECO:0000259" key="1">
    <source>
        <dbReference type="PROSITE" id="PS50943"/>
    </source>
</evidence>
<dbReference type="SUPFAM" id="SSF47413">
    <property type="entry name" value="lambda repressor-like DNA-binding domains"/>
    <property type="match status" value="1"/>
</dbReference>
<dbReference type="SMART" id="SM00530">
    <property type="entry name" value="HTH_XRE"/>
    <property type="match status" value="1"/>
</dbReference>